<keyword evidence="1" id="KW-0732">Signal</keyword>
<sequence length="2259" mass="244030">MQPQIYTTFLSLFLLTSLSLTAQQAHLHPPGNLNVCEDQTFQYTITGGASGLQDATLTLGLPCGITYQAGSISGGTEDAIGNLSEPVFALPEVPAGDTLSLTLQADVSCQALPCIDAGELFFITAELEHANGSQGFVSDPFNVETANLLITNGENLYWQGTLNGVVFRTLTVRNTRPGRVSSFEFLDTHVSSIAVSSNDGETLIENADTLLLRFGPQDFAQIGNGDGWFDFNEELTIRERVQVVDCAAETRDALSELWVRWGCGGSFCQARRANAKVEIVDVVEQGNVLGFLEILEQPTCFDGGTAAQTLRVRRNNQSTGLMDFVFNIRQPGEGRGILLGSLNSPFLDSVVYHEPLLNTCGDSVAHAVTLHFINPLPPSFGSQFDITWTTSICEPGQCNSSASNWTYDYEYIKECSAPDDRFVDGEGEAGSGDPLITGALSISGVLQNNNPVDIVYAISGINLNDVEGELNVELAFPTSLTIQPTDFALAGVLPVSQEVTTDIVNKVKLTYPLPIAGWAPYTLTVPTILDCSMASNLPCLPIIFSDCLAPCPVGAVNPLSLVAEAVVVADENCSGIGQLRTCSDILVPLPCYEGVCYDTLAGYLDYNFEAVRTTLGWPDKDGDGQPDEDGIYDFSQMRLDYLAPGDTFELRVDGVVQTDVPGTELEYFTLEIGHKGFEVTNTLNGNSLLTSPTVNHMIGEQKKIAELSNTLLLFDASESVWYEVNGLDRIFWSPRDVFLYDLSISVLRTLNPAIPEGFKYAAGDSVKMVVQQLVDANLNLIGSNISSTNNSQLYPFSSIRFAFDYDTRTYFGQSPIDAARPLPTCNCQSQRVEIANVTLQDWLGGGGARSGNCHSASPSSGGRSLRSRLAFPFPGEIKPFHRATQFRVPKVAGIVVDSLELRQHNTPPVFLHPYDSAEYVLFDVPETFPFVGVNSNYYFQLSLHRHFTACIAEWGYQNGMLPVEVILERTSIGTRFFPASYTAEVGLVGPLRDAVDICDLALPQSSITSFAADFELDFPLVVKAENNNSITLPYDNLYLRPVYPTTVFDSIQVVNAETGEVYPEVNGIFQLGSVVTPDTLHLQLRGRSSSCGTETIRLDYGFDCSPFTDPAQEPCALESETLTIDFPPGLIDMQAEEEDLSADLCDTMPRTQALLFNAGLGAVYELQAEVTLPAGMNILPGSCAVEYPAGSGQTYPLPDPELLQGRTFIWDFATAWPLIQEQGLSGVNSTPGNSFYLQFDTGTNCDFISGTRIIYRMRAEQTCKEPTNTVAKVTGRYQIEGVEPPYASNLNVNFSGSLNCGDTLALNATFQYPANTDANLYVTLPVGMAYVPGSTAGNTDHPEPVLQDGQLKWTINSPSSDVTLSFSIVAEEGIECAVPVLSHFTTTKVPAICVSEGQPCEIEVVTGDANLPLSVDKAAYEITDISAIAPSSLSNDLQLEATITNTADPNGLPLQAALYLDLDGDGALSLPDSLLQMLTLNGIGQAGGSTQLSTFLPNLPRQYWCRLLLVLEAEANCACQTLTIPINGVPILKPEEIVLCWDQSAELGVDPLTGYTYQWSDADGLSCTQCPQTLFYPPETGNSQQFYNFELLETAGNCTISHPFEVTVNPEPFIFSEDITICQGDTASLIASLGEAFAWSGPNLLIDDEQAALAAPDNSAVYTVSITDNLGCTGIDSVMVEVLPAPALQGDPVQSFCFGPPAQLQVSAEPGTAYEWVNADGRLSDIYSLSPVVDVQEDYTYQLQADNGVCTRSFAVSVDFFEAFEIGGVPDTLQACLGDTLSVNLTGGVQYDWSGAEEVICAGSNCAEVSIPVPFSESSFLIAATDSAQCEAERLLTVQSQTDTILPTQTESICSGDSINIFGAWVSAAGLYCDTTPTVGSCVRVECLDLELRPTWSTDDSAAICQGESYNFYGTPLTEPGLYTEPLTASNGCDSLITLDLSVLPAVSESLQSTICESDTLFFDGQPLTEPGTYTAEYQTALGCDSIVELELTVLPEFETPVSATICEGENYLFNGQELSAAGTYEAELQSQDGCDSLVVLQLSVKALSESFFDTTLCLGEVLDIGGASFETAGDYTLQLTDANGCDSTVYLMLDYYPPPLYEVEAEPDFGYGDGSLSLTLADSTHTLIWEDGSTTPERTNLQAGFYYASIEDEWGCLAEIEVEVPGGELLLAMPNTFTPNGDGTNDFFNVVGNAEARVVGFRIFNRWGQQVYDNENPAQGWDGTANGQPQPTEVYYYQIEVQTPDGVWTRQGDVTLVR</sequence>
<organism evidence="2 3">
    <name type="scientific">Phaeodactylibacter xiamenensis</name>
    <dbReference type="NCBI Taxonomy" id="1524460"/>
    <lineage>
        <taxon>Bacteria</taxon>
        <taxon>Pseudomonadati</taxon>
        <taxon>Bacteroidota</taxon>
        <taxon>Saprospiria</taxon>
        <taxon>Saprospirales</taxon>
        <taxon>Haliscomenobacteraceae</taxon>
        <taxon>Phaeodactylibacter</taxon>
    </lineage>
</organism>
<dbReference type="Proteomes" id="UP000029736">
    <property type="component" value="Unassembled WGS sequence"/>
</dbReference>
<dbReference type="OrthoDB" id="9765926at2"/>
<evidence type="ECO:0000313" key="2">
    <source>
        <dbReference type="EMBL" id="KGE87625.1"/>
    </source>
</evidence>
<evidence type="ECO:0000313" key="3">
    <source>
        <dbReference type="Proteomes" id="UP000029736"/>
    </source>
</evidence>
<evidence type="ECO:0000256" key="1">
    <source>
        <dbReference type="SAM" id="SignalP"/>
    </source>
</evidence>
<reference evidence="2 3" key="1">
    <citation type="journal article" date="2014" name="Int. J. Syst. Evol. Microbiol.">
        <title>Phaeodactylibacter xiamenensis gen. nov., sp. nov., a member of the family Saprospiraceae isolated from the marine alga Phaeodactylum tricornutum.</title>
        <authorList>
            <person name="Chen Z.Jr."/>
            <person name="Lei X."/>
            <person name="Lai Q."/>
            <person name="Li Y."/>
            <person name="Zhang B."/>
            <person name="Zhang J."/>
            <person name="Zhang H."/>
            <person name="Yang L."/>
            <person name="Zheng W."/>
            <person name="Tian Y."/>
            <person name="Yu Z."/>
            <person name="Xu H.Jr."/>
            <person name="Zheng T."/>
        </authorList>
    </citation>
    <scope>NUCLEOTIDE SEQUENCE [LARGE SCALE GENOMIC DNA]</scope>
    <source>
        <strain evidence="2 3">KD52</strain>
    </source>
</reference>
<dbReference type="NCBIfam" id="TIGR04131">
    <property type="entry name" value="Bac_Flav_CTERM"/>
    <property type="match status" value="1"/>
</dbReference>
<feature type="signal peptide" evidence="1">
    <location>
        <begin position="1"/>
        <end position="22"/>
    </location>
</feature>
<proteinExistence type="predicted"/>
<dbReference type="Pfam" id="PF13585">
    <property type="entry name" value="CHU_C"/>
    <property type="match status" value="1"/>
</dbReference>
<keyword evidence="3" id="KW-1185">Reference proteome</keyword>
<feature type="chain" id="PRO_5001947668" description="Secretion system C-terminal sorting domain-containing protein" evidence="1">
    <location>
        <begin position="23"/>
        <end position="2259"/>
    </location>
</feature>
<dbReference type="EMBL" id="JPOS01000034">
    <property type="protein sequence ID" value="KGE87625.1"/>
    <property type="molecule type" value="Genomic_DNA"/>
</dbReference>
<protein>
    <recommendedName>
        <fullName evidence="4">Secretion system C-terminal sorting domain-containing protein</fullName>
    </recommendedName>
</protein>
<evidence type="ECO:0008006" key="4">
    <source>
        <dbReference type="Google" id="ProtNLM"/>
    </source>
</evidence>
<dbReference type="STRING" id="1524460.IX84_13845"/>
<comment type="caution">
    <text evidence="2">The sequence shown here is derived from an EMBL/GenBank/DDBJ whole genome shotgun (WGS) entry which is preliminary data.</text>
</comment>
<name>A0A098S679_9BACT</name>
<dbReference type="InterPro" id="IPR026341">
    <property type="entry name" value="T9SS_type_B"/>
</dbReference>
<dbReference type="RefSeq" id="WP_044221370.1">
    <property type="nucleotide sequence ID" value="NZ_JBKAGJ010000020.1"/>
</dbReference>
<accession>A0A098S679</accession>
<gene>
    <name evidence="2" type="ORF">IX84_13845</name>
</gene>